<evidence type="ECO:0000313" key="3">
    <source>
        <dbReference type="EMBL" id="CAF3867063.1"/>
    </source>
</evidence>
<dbReference type="Gene3D" id="3.90.70.80">
    <property type="match status" value="1"/>
</dbReference>
<feature type="domain" description="OTU" evidence="1">
    <location>
        <begin position="108"/>
        <end position="266"/>
    </location>
</feature>
<dbReference type="SUPFAM" id="SSF54001">
    <property type="entry name" value="Cysteine proteinases"/>
    <property type="match status" value="1"/>
</dbReference>
<dbReference type="EMBL" id="CAJOBA010010605">
    <property type="protein sequence ID" value="CAF3867063.1"/>
    <property type="molecule type" value="Genomic_DNA"/>
</dbReference>
<dbReference type="InterPro" id="IPR038765">
    <property type="entry name" value="Papain-like_cys_pep_sf"/>
</dbReference>
<dbReference type="Proteomes" id="UP000682733">
    <property type="component" value="Unassembled WGS sequence"/>
</dbReference>
<comment type="caution">
    <text evidence="3">The sequence shown here is derived from an EMBL/GenBank/DDBJ whole genome shotgun (WGS) entry which is preliminary data.</text>
</comment>
<protein>
    <recommendedName>
        <fullName evidence="1">OTU domain-containing protein</fullName>
    </recommendedName>
</protein>
<dbReference type="AlphaFoldDB" id="A0A8S2L245"/>
<gene>
    <name evidence="2" type="ORF">OVA965_LOCUS19462</name>
    <name evidence="3" type="ORF">TMI583_LOCUS19506</name>
</gene>
<dbReference type="EMBL" id="CAJNOK010010034">
    <property type="protein sequence ID" value="CAF1104625.1"/>
    <property type="molecule type" value="Genomic_DNA"/>
</dbReference>
<dbReference type="PROSITE" id="PS50802">
    <property type="entry name" value="OTU"/>
    <property type="match status" value="1"/>
</dbReference>
<dbReference type="InterPro" id="IPR003323">
    <property type="entry name" value="OTU_dom"/>
</dbReference>
<dbReference type="Proteomes" id="UP000677228">
    <property type="component" value="Unassembled WGS sequence"/>
</dbReference>
<name>A0A8S2L245_9BILA</name>
<organism evidence="3 4">
    <name type="scientific">Didymodactylos carnosus</name>
    <dbReference type="NCBI Taxonomy" id="1234261"/>
    <lineage>
        <taxon>Eukaryota</taxon>
        <taxon>Metazoa</taxon>
        <taxon>Spiralia</taxon>
        <taxon>Gnathifera</taxon>
        <taxon>Rotifera</taxon>
        <taxon>Eurotatoria</taxon>
        <taxon>Bdelloidea</taxon>
        <taxon>Philodinida</taxon>
        <taxon>Philodinidae</taxon>
        <taxon>Didymodactylos</taxon>
    </lineage>
</organism>
<reference evidence="3" key="1">
    <citation type="submission" date="2021-02" db="EMBL/GenBank/DDBJ databases">
        <authorList>
            <person name="Nowell W R."/>
        </authorList>
    </citation>
    <scope>NUCLEOTIDE SEQUENCE</scope>
</reference>
<accession>A0A8S2L245</accession>
<evidence type="ECO:0000313" key="4">
    <source>
        <dbReference type="Proteomes" id="UP000682733"/>
    </source>
</evidence>
<proteinExistence type="predicted"/>
<sequence>MHALRCSLCSNTDSQISNYLCDECNDLGRYEFFQHFLIKLQYNKNFHTFQRICQTIYPALVKFPFNFKPIQYFDPQVHQLDIISQQYVALCEDTEGETKYFSNNEQQLIALDVKGDGNCLYHCITLLGEMANHYTVELRVQNIIELAMNADAYLQFFKLYDTNLKAYIVRSMLYDRRWAEPWDLFGLCTVLNCNIRSVFPSLNTFTNIHPSAPPQKVMNKTFKPRQNIATNTILIMWWRGISPEDWILYSTEDIWAPNHYVPLIKPRVSLHLILLILIVNEYLLNLVLEYDIFDILYNESMF</sequence>
<evidence type="ECO:0000259" key="1">
    <source>
        <dbReference type="PROSITE" id="PS50802"/>
    </source>
</evidence>
<evidence type="ECO:0000313" key="2">
    <source>
        <dbReference type="EMBL" id="CAF1104625.1"/>
    </source>
</evidence>